<feature type="transmembrane region" description="Helical" evidence="1">
    <location>
        <begin position="153"/>
        <end position="177"/>
    </location>
</feature>
<keyword evidence="1" id="KW-1133">Transmembrane helix</keyword>
<dbReference type="AlphaFoldDB" id="A0A5J6L0V5"/>
<feature type="transmembrane region" description="Helical" evidence="1">
    <location>
        <begin position="15"/>
        <end position="34"/>
    </location>
</feature>
<dbReference type="PROSITE" id="PS50887">
    <property type="entry name" value="GGDEF"/>
    <property type="match status" value="1"/>
</dbReference>
<dbReference type="SUPFAM" id="SSF55073">
    <property type="entry name" value="Nucleotide cyclase"/>
    <property type="match status" value="1"/>
</dbReference>
<evidence type="ECO:0000313" key="3">
    <source>
        <dbReference type="EMBL" id="QEW02114.1"/>
    </source>
</evidence>
<sequence length="376" mass="40313">MTGGLDSIATANLGIAQATVATLGTVMIIGLGFLQRPSRASLLWSLAFVVAMVSTWVSLAGEALGNEPVRRIGLGVLLGAPALIWSGFRARRRVAALPWIAAAVSVLSALALWLGSHTEMYNLIFRVDFFIASIFAGLTLLEIRRSPDRHERLVIPLVLVSASFVLLALFILIAGLFQPSGSLEELSFVRLLNTLGMLIYLVCATVTLLFFTTVSPVGAETAASWPQFTVTASDRLARARAAGETSWAMLVVRLDDPDDIRAAAGEALFGEIVERFEHTVRASFPAEADMGREGRGRVAVLVSRPGPVLREHVSRMLREITELDAAQPMAVQLSASVGWASADVVGYDFDTLLAHAQQASEDASDSGGDRWQRVGA</sequence>
<organism evidence="3 4">
    <name type="scientific">Microbacterium lushaniae</name>
    <dbReference type="NCBI Taxonomy" id="2614639"/>
    <lineage>
        <taxon>Bacteria</taxon>
        <taxon>Bacillati</taxon>
        <taxon>Actinomycetota</taxon>
        <taxon>Actinomycetes</taxon>
        <taxon>Micrococcales</taxon>
        <taxon>Microbacteriaceae</taxon>
        <taxon>Microbacterium</taxon>
    </lineage>
</organism>
<feature type="transmembrane region" description="Helical" evidence="1">
    <location>
        <begin position="71"/>
        <end position="88"/>
    </location>
</feature>
<name>A0A5J6L0V5_9MICO</name>
<dbReference type="Gene3D" id="3.30.70.270">
    <property type="match status" value="1"/>
</dbReference>
<feature type="transmembrane region" description="Helical" evidence="1">
    <location>
        <begin position="41"/>
        <end position="59"/>
    </location>
</feature>
<feature type="domain" description="GGDEF" evidence="2">
    <location>
        <begin position="245"/>
        <end position="376"/>
    </location>
</feature>
<keyword evidence="1" id="KW-0472">Membrane</keyword>
<proteinExistence type="predicted"/>
<evidence type="ECO:0000259" key="2">
    <source>
        <dbReference type="PROSITE" id="PS50887"/>
    </source>
</evidence>
<keyword evidence="4" id="KW-1185">Reference proteome</keyword>
<dbReference type="Proteomes" id="UP000325516">
    <property type="component" value="Chromosome"/>
</dbReference>
<dbReference type="RefSeq" id="WP_150923718.1">
    <property type="nucleotide sequence ID" value="NZ_CP044232.1"/>
</dbReference>
<keyword evidence="1" id="KW-0812">Transmembrane</keyword>
<gene>
    <name evidence="3" type="ORF">F6J85_02700</name>
</gene>
<accession>A0A5J6L0V5</accession>
<dbReference type="InterPro" id="IPR043128">
    <property type="entry name" value="Rev_trsase/Diguanyl_cyclase"/>
</dbReference>
<feature type="transmembrane region" description="Helical" evidence="1">
    <location>
        <begin position="120"/>
        <end position="141"/>
    </location>
</feature>
<protein>
    <recommendedName>
        <fullName evidence="2">GGDEF domain-containing protein</fullName>
    </recommendedName>
</protein>
<evidence type="ECO:0000256" key="1">
    <source>
        <dbReference type="SAM" id="Phobius"/>
    </source>
</evidence>
<reference evidence="4" key="1">
    <citation type="submission" date="2019-09" db="EMBL/GenBank/DDBJ databases">
        <title>Mumia zhuanghuii sp. nov. isolated from the intestinal contents of plateau pika (Ochotona curzoniae) in the Qinghai-Tibet plateau of China.</title>
        <authorList>
            <person name="Tian Z."/>
        </authorList>
    </citation>
    <scope>NUCLEOTIDE SEQUENCE [LARGE SCALE GENOMIC DNA]</scope>
    <source>
        <strain evidence="4">L-031</strain>
    </source>
</reference>
<evidence type="ECO:0000313" key="4">
    <source>
        <dbReference type="Proteomes" id="UP000325516"/>
    </source>
</evidence>
<feature type="transmembrane region" description="Helical" evidence="1">
    <location>
        <begin position="95"/>
        <end position="114"/>
    </location>
</feature>
<feature type="transmembrane region" description="Helical" evidence="1">
    <location>
        <begin position="197"/>
        <end position="219"/>
    </location>
</feature>
<dbReference type="InterPro" id="IPR000160">
    <property type="entry name" value="GGDEF_dom"/>
</dbReference>
<dbReference type="KEGG" id="mlz:F6J85_02700"/>
<dbReference type="EMBL" id="CP044232">
    <property type="protein sequence ID" value="QEW02114.1"/>
    <property type="molecule type" value="Genomic_DNA"/>
</dbReference>
<dbReference type="InterPro" id="IPR029787">
    <property type="entry name" value="Nucleotide_cyclase"/>
</dbReference>